<dbReference type="GO" id="GO:0005506">
    <property type="term" value="F:iron ion binding"/>
    <property type="evidence" value="ECO:0007669"/>
    <property type="project" value="InterPro"/>
</dbReference>
<evidence type="ECO:0000256" key="1">
    <source>
        <dbReference type="SAM" id="SignalP"/>
    </source>
</evidence>
<dbReference type="RefSeq" id="WP_088618320.1">
    <property type="nucleotide sequence ID" value="NZ_CP022129.1"/>
</dbReference>
<dbReference type="AlphaFoldDB" id="A0A1Z4BVY0"/>
<reference evidence="3 4" key="1">
    <citation type="submission" date="2017-06" db="EMBL/GenBank/DDBJ databases">
        <title>Genome Sequencing of the methanotroph Methylovulum psychrotolerants str. HV10-M2 isolated from a high-altitude environment.</title>
        <authorList>
            <person name="Mateos-Rivera A."/>
        </authorList>
    </citation>
    <scope>NUCLEOTIDE SEQUENCE [LARGE SCALE GENOMIC DNA]</scope>
    <source>
        <strain evidence="3 4">HV10_M2</strain>
    </source>
</reference>
<evidence type="ECO:0000259" key="2">
    <source>
        <dbReference type="Pfam" id="PF01880"/>
    </source>
</evidence>
<proteinExistence type="predicted"/>
<name>A0A1Z4BVY0_9GAMM</name>
<dbReference type="EMBL" id="CP022129">
    <property type="protein sequence ID" value="ASF45438.1"/>
    <property type="molecule type" value="Genomic_DNA"/>
</dbReference>
<dbReference type="InterPro" id="IPR036073">
    <property type="entry name" value="Desulfoferrodoxin_Fe-bd_dom_sf"/>
</dbReference>
<dbReference type="Pfam" id="PF01880">
    <property type="entry name" value="Desulfoferrodox"/>
    <property type="match status" value="1"/>
</dbReference>
<evidence type="ECO:0000313" key="4">
    <source>
        <dbReference type="Proteomes" id="UP000197019"/>
    </source>
</evidence>
<protein>
    <recommendedName>
        <fullName evidence="2">Desulfoferrodoxin ferrous iron-binding domain-containing protein</fullName>
    </recommendedName>
</protein>
<feature type="signal peptide" evidence="1">
    <location>
        <begin position="1"/>
        <end position="26"/>
    </location>
</feature>
<keyword evidence="4" id="KW-1185">Reference proteome</keyword>
<organism evidence="3 4">
    <name type="scientific">Methylovulum psychrotolerans</name>
    <dbReference type="NCBI Taxonomy" id="1704499"/>
    <lineage>
        <taxon>Bacteria</taxon>
        <taxon>Pseudomonadati</taxon>
        <taxon>Pseudomonadota</taxon>
        <taxon>Gammaproteobacteria</taxon>
        <taxon>Methylococcales</taxon>
        <taxon>Methylococcaceae</taxon>
        <taxon>Methylovulum</taxon>
    </lineage>
</organism>
<dbReference type="SUPFAM" id="SSF49367">
    <property type="entry name" value="Superoxide reductase-like"/>
    <property type="match status" value="1"/>
</dbReference>
<dbReference type="Gene3D" id="2.60.40.730">
    <property type="entry name" value="SOR catalytic domain"/>
    <property type="match status" value="1"/>
</dbReference>
<sequence>MKRRDFMHLSAAGLATGLLVPALSQAETAPAVAAETADLYYTKDSAGRWSGKVATHLPTIEISKADGKVTVKVVTAHEMKGYEHYIVKHVLLDKNHKFLAEKLFNPMEDKAPISTFTLDGYSGTLYALSLCNKHDLWVNSTEV</sequence>
<dbReference type="KEGG" id="mpsy:CEK71_04805"/>
<gene>
    <name evidence="3" type="ORF">CEK71_04805</name>
</gene>
<evidence type="ECO:0000313" key="3">
    <source>
        <dbReference type="EMBL" id="ASF45438.1"/>
    </source>
</evidence>
<feature type="chain" id="PRO_5013006645" description="Desulfoferrodoxin ferrous iron-binding domain-containing protein" evidence="1">
    <location>
        <begin position="27"/>
        <end position="143"/>
    </location>
</feature>
<dbReference type="Proteomes" id="UP000197019">
    <property type="component" value="Chromosome"/>
</dbReference>
<feature type="domain" description="Desulfoferrodoxin ferrous iron-binding" evidence="2">
    <location>
        <begin position="52"/>
        <end position="139"/>
    </location>
</feature>
<keyword evidence="1" id="KW-0732">Signal</keyword>
<dbReference type="OrthoDB" id="9814936at2"/>
<dbReference type="GO" id="GO:0016491">
    <property type="term" value="F:oxidoreductase activity"/>
    <property type="evidence" value="ECO:0007669"/>
    <property type="project" value="InterPro"/>
</dbReference>
<dbReference type="InterPro" id="IPR002742">
    <property type="entry name" value="Desulfoferrodoxin_Fe-bd_dom"/>
</dbReference>
<accession>A0A1Z4BVY0</accession>